<dbReference type="Proteomes" id="UP000034774">
    <property type="component" value="Unassembled WGS sequence"/>
</dbReference>
<proteinExistence type="predicted"/>
<gene>
    <name evidence="2" type="ORF">UT17_C0005G0021</name>
</gene>
<evidence type="ECO:0000256" key="1">
    <source>
        <dbReference type="SAM" id="Phobius"/>
    </source>
</evidence>
<reference evidence="2 3" key="1">
    <citation type="journal article" date="2015" name="Nature">
        <title>rRNA introns, odd ribosomes, and small enigmatic genomes across a large radiation of phyla.</title>
        <authorList>
            <person name="Brown C.T."/>
            <person name="Hug L.A."/>
            <person name="Thomas B.C."/>
            <person name="Sharon I."/>
            <person name="Castelle C.J."/>
            <person name="Singh A."/>
            <person name="Wilkins M.J."/>
            <person name="Williams K.H."/>
            <person name="Banfield J.F."/>
        </authorList>
    </citation>
    <scope>NUCLEOTIDE SEQUENCE [LARGE SCALE GENOMIC DNA]</scope>
</reference>
<sequence length="158" mass="18211">MQSIRVNKIIILVIKKLAIGLLLLILALGFGFWLYIRYFIPVPHETWTYTSISVTRKSDGLVLGSIKVENKKIINDIKDYKIKIFINKNKNSWETGELSYPIGGQTWTGSLWDGVRTTTIDNNEHLLSIYGILSDEFDSDFTFKLNKTREYGTKRGFK</sequence>
<accession>A0A0G0LI98</accession>
<keyword evidence="1" id="KW-1133">Transmembrane helix</keyword>
<evidence type="ECO:0000313" key="3">
    <source>
        <dbReference type="Proteomes" id="UP000034774"/>
    </source>
</evidence>
<organism evidence="2 3">
    <name type="scientific">Candidatus Woesebacteria bacterium GW2011_GWB1_39_10</name>
    <dbReference type="NCBI Taxonomy" id="1618572"/>
    <lineage>
        <taxon>Bacteria</taxon>
        <taxon>Candidatus Woeseibacteriota</taxon>
    </lineage>
</organism>
<dbReference type="AlphaFoldDB" id="A0A0G0LI98"/>
<feature type="transmembrane region" description="Helical" evidence="1">
    <location>
        <begin position="12"/>
        <end position="36"/>
    </location>
</feature>
<keyword evidence="1" id="KW-0812">Transmembrane</keyword>
<evidence type="ECO:0000313" key="2">
    <source>
        <dbReference type="EMBL" id="KKQ91583.1"/>
    </source>
</evidence>
<protein>
    <submittedName>
        <fullName evidence="2">Uncharacterized protein</fullName>
    </submittedName>
</protein>
<name>A0A0G0LI98_9BACT</name>
<dbReference type="EMBL" id="LBVU01000005">
    <property type="protein sequence ID" value="KKQ91583.1"/>
    <property type="molecule type" value="Genomic_DNA"/>
</dbReference>
<comment type="caution">
    <text evidence="2">The sequence shown here is derived from an EMBL/GenBank/DDBJ whole genome shotgun (WGS) entry which is preliminary data.</text>
</comment>
<keyword evidence="1" id="KW-0472">Membrane</keyword>